<comment type="caution">
    <text evidence="5">The sequence shown here is derived from an EMBL/GenBank/DDBJ whole genome shotgun (WGS) entry which is preliminary data.</text>
</comment>
<evidence type="ECO:0000313" key="13">
    <source>
        <dbReference type="EMBL" id="KAE9292783.1"/>
    </source>
</evidence>
<evidence type="ECO:0000313" key="18">
    <source>
        <dbReference type="Proteomes" id="UP000440732"/>
    </source>
</evidence>
<dbReference type="EMBL" id="QXGB01002402">
    <property type="protein sequence ID" value="KAE9178336.1"/>
    <property type="molecule type" value="Genomic_DNA"/>
</dbReference>
<evidence type="ECO:0000313" key="22">
    <source>
        <dbReference type="Proteomes" id="UP000486351"/>
    </source>
</evidence>
<dbReference type="EMBL" id="QXFX01002310">
    <property type="protein sequence ID" value="KAE9078334.1"/>
    <property type="molecule type" value="Genomic_DNA"/>
</dbReference>
<dbReference type="EMBL" id="QXGE01002301">
    <property type="protein sequence ID" value="KAE9283065.1"/>
    <property type="molecule type" value="Genomic_DNA"/>
</dbReference>
<dbReference type="GO" id="GO:0005886">
    <property type="term" value="C:plasma membrane"/>
    <property type="evidence" value="ECO:0007669"/>
    <property type="project" value="TreeGrafter"/>
</dbReference>
<evidence type="ECO:0000256" key="3">
    <source>
        <dbReference type="SAM" id="Phobius"/>
    </source>
</evidence>
<dbReference type="SUPFAM" id="SSF81665">
    <property type="entry name" value="Calcium ATPase, transmembrane domain M"/>
    <property type="match status" value="1"/>
</dbReference>
<gene>
    <name evidence="12" type="ORF">PF001_g23017</name>
    <name evidence="11" type="ORF">PF002_g15328</name>
    <name evidence="10" type="ORF">PF004_g13198</name>
    <name evidence="9" type="ORF">PF005_g24121</name>
    <name evidence="8" type="ORF">PF006_g23136</name>
    <name evidence="7" type="ORF">PF007_g22114</name>
    <name evidence="13" type="ORF">PF008_g24975</name>
    <name evidence="4" type="ORF">PF009_g24948</name>
    <name evidence="6" type="ORF">PF010_g23170</name>
    <name evidence="5" type="ORF">PF011_g26316</name>
</gene>
<dbReference type="EMBL" id="QXFZ01001937">
    <property type="protein sequence ID" value="KAE9082929.1"/>
    <property type="molecule type" value="Genomic_DNA"/>
</dbReference>
<dbReference type="Proteomes" id="UP000441208">
    <property type="component" value="Unassembled WGS sequence"/>
</dbReference>
<dbReference type="InterPro" id="IPR023298">
    <property type="entry name" value="ATPase_P-typ_TM_dom_sf"/>
</dbReference>
<dbReference type="Proteomes" id="UP000433483">
    <property type="component" value="Unassembled WGS sequence"/>
</dbReference>
<dbReference type="GO" id="GO:0045332">
    <property type="term" value="P:phospholipid translocation"/>
    <property type="evidence" value="ECO:0007669"/>
    <property type="project" value="TreeGrafter"/>
</dbReference>
<evidence type="ECO:0000313" key="19">
    <source>
        <dbReference type="Proteomes" id="UP000441208"/>
    </source>
</evidence>
<evidence type="ECO:0000313" key="5">
    <source>
        <dbReference type="EMBL" id="KAE8970717.1"/>
    </source>
</evidence>
<dbReference type="Proteomes" id="UP000460718">
    <property type="component" value="Unassembled WGS sequence"/>
</dbReference>
<dbReference type="EMBL" id="QXGA01002342">
    <property type="protein sequence ID" value="KAE9099439.1"/>
    <property type="molecule type" value="Genomic_DNA"/>
</dbReference>
<keyword evidence="15" id="KW-1185">Reference proteome</keyword>
<dbReference type="Proteomes" id="UP000437068">
    <property type="component" value="Unassembled WGS sequence"/>
</dbReference>
<evidence type="ECO:0000313" key="12">
    <source>
        <dbReference type="EMBL" id="KAE9283065.1"/>
    </source>
</evidence>
<evidence type="ECO:0000313" key="9">
    <source>
        <dbReference type="EMBL" id="KAE9178336.1"/>
    </source>
</evidence>
<dbReference type="PANTHER" id="PTHR24092:SF180">
    <property type="entry name" value="PHOSPHOLIPID-TRANSPORTING ATPASE DNF1-RELATED"/>
    <property type="match status" value="1"/>
</dbReference>
<evidence type="ECO:0000256" key="2">
    <source>
        <dbReference type="ARBA" id="ARBA00022448"/>
    </source>
</evidence>
<evidence type="ECO:0000313" key="8">
    <source>
        <dbReference type="EMBL" id="KAE9099439.1"/>
    </source>
</evidence>
<evidence type="ECO:0000313" key="11">
    <source>
        <dbReference type="EMBL" id="KAE9222257.1"/>
    </source>
</evidence>
<dbReference type="Proteomes" id="UP000486351">
    <property type="component" value="Unassembled WGS sequence"/>
</dbReference>
<dbReference type="Proteomes" id="UP000476176">
    <property type="component" value="Unassembled WGS sequence"/>
</dbReference>
<comment type="subcellular location">
    <subcellularLocation>
        <location evidence="1">Endomembrane system</location>
    </subcellularLocation>
</comment>
<sequence length="126" mass="13794">MLLRGSKLRNTSYVYGLVVNTGTDSKIMMSSGDEFPVQVSSIDEITNKQVIVVVIISVVMSLTGAIGDRHWMSGLNLPTYLELGSWDDSFMEAFVYFFATLASMVPITLYVAITLVKALQGLLYGA</sequence>
<dbReference type="EMBL" id="QXGC01000791">
    <property type="protein sequence ID" value="KAE9220883.1"/>
    <property type="molecule type" value="Genomic_DNA"/>
</dbReference>
<protein>
    <submittedName>
        <fullName evidence="5">Uncharacterized protein</fullName>
    </submittedName>
</protein>
<evidence type="ECO:0000313" key="14">
    <source>
        <dbReference type="Proteomes" id="UP000429523"/>
    </source>
</evidence>
<keyword evidence="3" id="KW-0812">Transmembrane</keyword>
<feature type="transmembrane region" description="Helical" evidence="3">
    <location>
        <begin position="50"/>
        <end position="67"/>
    </location>
</feature>
<dbReference type="AlphaFoldDB" id="A0A6A3HMY9"/>
<dbReference type="OrthoDB" id="377733at2759"/>
<keyword evidence="3" id="KW-0472">Membrane</keyword>
<keyword evidence="2" id="KW-0813">Transport</keyword>
<feature type="transmembrane region" description="Helical" evidence="3">
    <location>
        <begin position="93"/>
        <end position="116"/>
    </location>
</feature>
<dbReference type="GO" id="GO:0140326">
    <property type="term" value="F:ATPase-coupled intramembrane lipid transporter activity"/>
    <property type="evidence" value="ECO:0007669"/>
    <property type="project" value="TreeGrafter"/>
</dbReference>
<name>A0A6A3HMY9_9STRA</name>
<evidence type="ECO:0000313" key="7">
    <source>
        <dbReference type="EMBL" id="KAE9082929.1"/>
    </source>
</evidence>
<evidence type="ECO:0000313" key="10">
    <source>
        <dbReference type="EMBL" id="KAE9220883.1"/>
    </source>
</evidence>
<evidence type="ECO:0000313" key="6">
    <source>
        <dbReference type="EMBL" id="KAE9078334.1"/>
    </source>
</evidence>
<dbReference type="Proteomes" id="UP000440732">
    <property type="component" value="Unassembled WGS sequence"/>
</dbReference>
<evidence type="ECO:0000313" key="15">
    <source>
        <dbReference type="Proteomes" id="UP000433483"/>
    </source>
</evidence>
<evidence type="ECO:0000256" key="1">
    <source>
        <dbReference type="ARBA" id="ARBA00004308"/>
    </source>
</evidence>
<keyword evidence="3" id="KW-1133">Transmembrane helix</keyword>
<evidence type="ECO:0000313" key="4">
    <source>
        <dbReference type="EMBL" id="KAE8924827.1"/>
    </source>
</evidence>
<evidence type="ECO:0000313" key="23">
    <source>
        <dbReference type="Proteomes" id="UP000488956"/>
    </source>
</evidence>
<evidence type="ECO:0000313" key="17">
    <source>
        <dbReference type="Proteomes" id="UP000440367"/>
    </source>
</evidence>
<evidence type="ECO:0000313" key="21">
    <source>
        <dbReference type="Proteomes" id="UP000476176"/>
    </source>
</evidence>
<evidence type="ECO:0000313" key="16">
    <source>
        <dbReference type="Proteomes" id="UP000437068"/>
    </source>
</evidence>
<reference evidence="20 21" key="1">
    <citation type="submission" date="2018-09" db="EMBL/GenBank/DDBJ databases">
        <title>Genomic investigation of the strawberry pathogen Phytophthora fragariae indicates pathogenicity is determined by transcriptional variation in three key races.</title>
        <authorList>
            <person name="Adams T.M."/>
            <person name="Armitage A.D."/>
            <person name="Sobczyk M.K."/>
            <person name="Bates H.J."/>
            <person name="Dunwell J.M."/>
            <person name="Nellist C.F."/>
            <person name="Harrison R.J."/>
        </authorList>
    </citation>
    <scope>NUCLEOTIDE SEQUENCE [LARGE SCALE GENOMIC DNA]</scope>
    <source>
        <strain evidence="12 16">A4</strain>
        <strain evidence="11 17">BC-1</strain>
        <strain evidence="10 21">BC-23</strain>
        <strain evidence="9 15">NOV-27</strain>
        <strain evidence="8 18">NOV-5</strain>
        <strain evidence="7 19">NOV-71</strain>
        <strain evidence="13 22">NOV-77</strain>
        <strain evidence="4 14">NOV-9</strain>
        <strain evidence="6 23">ONT-3</strain>
        <strain evidence="5 20">SCRP245</strain>
    </source>
</reference>
<dbReference type="Proteomes" id="UP000429523">
    <property type="component" value="Unassembled WGS sequence"/>
</dbReference>
<evidence type="ECO:0000313" key="20">
    <source>
        <dbReference type="Proteomes" id="UP000460718"/>
    </source>
</evidence>
<dbReference type="Proteomes" id="UP000488956">
    <property type="component" value="Unassembled WGS sequence"/>
</dbReference>
<dbReference type="Proteomes" id="UP000440367">
    <property type="component" value="Unassembled WGS sequence"/>
</dbReference>
<dbReference type="EMBL" id="QXFW01003449">
    <property type="protein sequence ID" value="KAE8970717.1"/>
    <property type="molecule type" value="Genomic_DNA"/>
</dbReference>
<dbReference type="EMBL" id="QXGF01002405">
    <property type="protein sequence ID" value="KAE8924827.1"/>
    <property type="molecule type" value="Genomic_DNA"/>
</dbReference>
<proteinExistence type="predicted"/>
<dbReference type="PANTHER" id="PTHR24092">
    <property type="entry name" value="PROBABLE PHOSPHOLIPID-TRANSPORTING ATPASE"/>
    <property type="match status" value="1"/>
</dbReference>
<accession>A0A6A3HMY9</accession>
<organism evidence="5 20">
    <name type="scientific">Phytophthora fragariae</name>
    <dbReference type="NCBI Taxonomy" id="53985"/>
    <lineage>
        <taxon>Eukaryota</taxon>
        <taxon>Sar</taxon>
        <taxon>Stramenopiles</taxon>
        <taxon>Oomycota</taxon>
        <taxon>Peronosporomycetes</taxon>
        <taxon>Peronosporales</taxon>
        <taxon>Peronosporaceae</taxon>
        <taxon>Phytophthora</taxon>
    </lineage>
</organism>
<dbReference type="EMBL" id="QXGD01000857">
    <property type="protein sequence ID" value="KAE9222257.1"/>
    <property type="molecule type" value="Genomic_DNA"/>
</dbReference>
<dbReference type="EMBL" id="QXFY01002756">
    <property type="protein sequence ID" value="KAE9292783.1"/>
    <property type="molecule type" value="Genomic_DNA"/>
</dbReference>